<dbReference type="OrthoDB" id="9771846at2"/>
<feature type="domain" description="Glycosyltransferase 2-like" evidence="5">
    <location>
        <begin position="33"/>
        <end position="207"/>
    </location>
</feature>
<evidence type="ECO:0000256" key="3">
    <source>
        <dbReference type="ARBA" id="ARBA00022679"/>
    </source>
</evidence>
<evidence type="ECO:0000256" key="1">
    <source>
        <dbReference type="ARBA" id="ARBA00006739"/>
    </source>
</evidence>
<sequence>MDAVSASKPASSTTLVAPGPDRGGPEHNRPLISIITINYNQPELTRLFLNSVSQLTYPNFEVIVVDNGSQQDPTDHVRRSDFPEATLLLTGENLGFSGGNNVGMRAAKGDFYFIVNNDTEVTPDLLDQLMEPMLADSTIGVVCPKIRFFDQPDVIQYAGYNPMNLYTGQAGMVGSHQVDDGRFDIPGPTNFAHGCAMLVRRSVAEQVGMFAEQFFLYYEELDWSARIRRGGYTIYFQPAALIFHKESASVGKTSPLKVYYMTRNRILYMRRNTPLPQRMAFGLFFTGLAVPKHMLTYAARRQFTHLKAFGRGVISGWLTK</sequence>
<keyword evidence="2" id="KW-0328">Glycosyltransferase</keyword>
<dbReference type="Pfam" id="PF00535">
    <property type="entry name" value="Glycos_transf_2"/>
    <property type="match status" value="1"/>
</dbReference>
<gene>
    <name evidence="6" type="ORF">DYU11_02715</name>
</gene>
<evidence type="ECO:0000259" key="5">
    <source>
        <dbReference type="Pfam" id="PF00535"/>
    </source>
</evidence>
<name>A0A418MIQ7_9BACT</name>
<evidence type="ECO:0000313" key="7">
    <source>
        <dbReference type="Proteomes" id="UP000283523"/>
    </source>
</evidence>
<organism evidence="6 7">
    <name type="scientific">Fibrisoma montanum</name>
    <dbReference type="NCBI Taxonomy" id="2305895"/>
    <lineage>
        <taxon>Bacteria</taxon>
        <taxon>Pseudomonadati</taxon>
        <taxon>Bacteroidota</taxon>
        <taxon>Cytophagia</taxon>
        <taxon>Cytophagales</taxon>
        <taxon>Spirosomataceae</taxon>
        <taxon>Fibrisoma</taxon>
    </lineage>
</organism>
<reference evidence="6 7" key="1">
    <citation type="submission" date="2018-08" db="EMBL/GenBank/DDBJ databases">
        <title>Fibrisoma montanum sp. nov., isolated from Danxia mountain soil.</title>
        <authorList>
            <person name="Huang Y."/>
        </authorList>
    </citation>
    <scope>NUCLEOTIDE SEQUENCE [LARGE SCALE GENOMIC DNA]</scope>
    <source>
        <strain evidence="6 7">HYT19</strain>
    </source>
</reference>
<dbReference type="PANTHER" id="PTHR43179">
    <property type="entry name" value="RHAMNOSYLTRANSFERASE WBBL"/>
    <property type="match status" value="1"/>
</dbReference>
<accession>A0A418MIQ7</accession>
<evidence type="ECO:0000256" key="2">
    <source>
        <dbReference type="ARBA" id="ARBA00022676"/>
    </source>
</evidence>
<dbReference type="InterPro" id="IPR001173">
    <property type="entry name" value="Glyco_trans_2-like"/>
</dbReference>
<protein>
    <submittedName>
        <fullName evidence="6">Glycosyltransferase family 2 protein</fullName>
    </submittedName>
</protein>
<dbReference type="PANTHER" id="PTHR43179:SF12">
    <property type="entry name" value="GALACTOFURANOSYLTRANSFERASE GLFT2"/>
    <property type="match status" value="1"/>
</dbReference>
<dbReference type="InterPro" id="IPR029044">
    <property type="entry name" value="Nucleotide-diphossugar_trans"/>
</dbReference>
<proteinExistence type="inferred from homology"/>
<dbReference type="CDD" id="cd04186">
    <property type="entry name" value="GT_2_like_c"/>
    <property type="match status" value="1"/>
</dbReference>
<comment type="similarity">
    <text evidence="1">Belongs to the glycosyltransferase 2 family.</text>
</comment>
<feature type="region of interest" description="Disordered" evidence="4">
    <location>
        <begin position="1"/>
        <end position="28"/>
    </location>
</feature>
<dbReference type="AlphaFoldDB" id="A0A418MIQ7"/>
<dbReference type="Gene3D" id="3.90.550.10">
    <property type="entry name" value="Spore Coat Polysaccharide Biosynthesis Protein SpsA, Chain A"/>
    <property type="match status" value="1"/>
</dbReference>
<dbReference type="Proteomes" id="UP000283523">
    <property type="component" value="Unassembled WGS sequence"/>
</dbReference>
<evidence type="ECO:0000313" key="6">
    <source>
        <dbReference type="EMBL" id="RIV27243.1"/>
    </source>
</evidence>
<keyword evidence="3 6" id="KW-0808">Transferase</keyword>
<keyword evidence="7" id="KW-1185">Reference proteome</keyword>
<comment type="caution">
    <text evidence="6">The sequence shown here is derived from an EMBL/GenBank/DDBJ whole genome shotgun (WGS) entry which is preliminary data.</text>
</comment>
<dbReference type="SUPFAM" id="SSF53448">
    <property type="entry name" value="Nucleotide-diphospho-sugar transferases"/>
    <property type="match status" value="1"/>
</dbReference>
<evidence type="ECO:0000256" key="4">
    <source>
        <dbReference type="SAM" id="MobiDB-lite"/>
    </source>
</evidence>
<dbReference type="EMBL" id="QXED01000001">
    <property type="protein sequence ID" value="RIV27243.1"/>
    <property type="molecule type" value="Genomic_DNA"/>
</dbReference>
<dbReference type="GO" id="GO:0016757">
    <property type="term" value="F:glycosyltransferase activity"/>
    <property type="evidence" value="ECO:0007669"/>
    <property type="project" value="UniProtKB-KW"/>
</dbReference>